<evidence type="ECO:0000313" key="15">
    <source>
        <dbReference type="EMBL" id="GAT60725.1"/>
    </source>
</evidence>
<name>A0ABQ0MBI7_MYCCL</name>
<keyword evidence="7" id="KW-0378">Hydrolase</keyword>
<evidence type="ECO:0000256" key="7">
    <source>
        <dbReference type="ARBA" id="ARBA00022801"/>
    </source>
</evidence>
<dbReference type="PANTHER" id="PTHR47107">
    <property type="entry name" value="SVF1-LIKE PROTEIN YDR222W-RELATED"/>
    <property type="match status" value="1"/>
</dbReference>
<comment type="cofactor">
    <cofactor evidence="1">
        <name>Zn(2+)</name>
        <dbReference type="ChEBI" id="CHEBI:29105"/>
    </cofactor>
</comment>
<evidence type="ECO:0000256" key="9">
    <source>
        <dbReference type="ARBA" id="ARBA00023049"/>
    </source>
</evidence>
<evidence type="ECO:0008006" key="17">
    <source>
        <dbReference type="Google" id="ProtNLM"/>
    </source>
</evidence>
<evidence type="ECO:0000256" key="1">
    <source>
        <dbReference type="ARBA" id="ARBA00001947"/>
    </source>
</evidence>
<evidence type="ECO:0000259" key="12">
    <source>
        <dbReference type="Pfam" id="PF01435"/>
    </source>
</evidence>
<evidence type="ECO:0000256" key="11">
    <source>
        <dbReference type="SAM" id="Phobius"/>
    </source>
</evidence>
<keyword evidence="5" id="KW-0645">Protease</keyword>
<comment type="subcellular location">
    <subcellularLocation>
        <location evidence="2">Cytoplasm</location>
    </subcellularLocation>
</comment>
<keyword evidence="16" id="KW-1185">Reference proteome</keyword>
<evidence type="ECO:0000256" key="2">
    <source>
        <dbReference type="ARBA" id="ARBA00004496"/>
    </source>
</evidence>
<evidence type="ECO:0000313" key="16">
    <source>
        <dbReference type="Proteomes" id="UP000815677"/>
    </source>
</evidence>
<keyword evidence="11" id="KW-0472">Membrane</keyword>
<feature type="transmembrane region" description="Helical" evidence="11">
    <location>
        <begin position="507"/>
        <end position="524"/>
    </location>
</feature>
<keyword evidence="8" id="KW-0862">Zinc</keyword>
<keyword evidence="4" id="KW-0963">Cytoplasm</keyword>
<dbReference type="Pfam" id="PF01435">
    <property type="entry name" value="Peptidase_M48"/>
    <property type="match status" value="1"/>
</dbReference>
<dbReference type="InterPro" id="IPR001915">
    <property type="entry name" value="Peptidase_M48"/>
</dbReference>
<evidence type="ECO:0000256" key="3">
    <source>
        <dbReference type="ARBA" id="ARBA00009069"/>
    </source>
</evidence>
<evidence type="ECO:0000256" key="4">
    <source>
        <dbReference type="ARBA" id="ARBA00022490"/>
    </source>
</evidence>
<protein>
    <recommendedName>
        <fullName evidence="17">Peptidase M48 domain-containing protein</fullName>
    </recommendedName>
</protein>
<organism evidence="15 16">
    <name type="scientific">Mycena chlorophos</name>
    <name type="common">Agaric fungus</name>
    <name type="synonym">Agaricus chlorophos</name>
    <dbReference type="NCBI Taxonomy" id="658473"/>
    <lineage>
        <taxon>Eukaryota</taxon>
        <taxon>Fungi</taxon>
        <taxon>Dikarya</taxon>
        <taxon>Basidiomycota</taxon>
        <taxon>Agaricomycotina</taxon>
        <taxon>Agaricomycetes</taxon>
        <taxon>Agaricomycetidae</taxon>
        <taxon>Agaricales</taxon>
        <taxon>Marasmiineae</taxon>
        <taxon>Mycenaceae</taxon>
        <taxon>Mycena</taxon>
    </lineage>
</organism>
<dbReference type="EMBL" id="DF849967">
    <property type="protein sequence ID" value="GAT60725.1"/>
    <property type="molecule type" value="Genomic_DNA"/>
</dbReference>
<feature type="transmembrane region" description="Helical" evidence="11">
    <location>
        <begin position="560"/>
        <end position="581"/>
    </location>
</feature>
<keyword evidence="11" id="KW-0812">Transmembrane</keyword>
<evidence type="ECO:0000259" key="13">
    <source>
        <dbReference type="Pfam" id="PF08622"/>
    </source>
</evidence>
<gene>
    <name evidence="15" type="ORF">MCHLO_16832</name>
</gene>
<feature type="domain" description="Svf1-like N-terminal" evidence="13">
    <location>
        <begin position="49"/>
        <end position="222"/>
    </location>
</feature>
<sequence>MFSSFFSTSAPVDPTAPTFHAVAPPPDQTFGPLEAKDNEWLCSSSGFITETQVFYTIGDDGTFMILQIIHSAVGLWYPTIQFTCKIYNPATKETIWKSINVTNFASAPPNGTGDKRSCKADEFSVTHKSAPDSEYPESYNIRANLGPDLQVSLEVSRPKHVHGWKAGPGEKGGYSYFGADKEKPDGYVIHRFWPRYYATGHIIKSGAAESIQGAGMFVHAIQGMRPNLVASAWNFAHFQSTQLGGVSALQMELTTIKDYGRTGAGSGGVVVNLGSLVVGDKLAAVTAETRYPDEPPTDSAPVKSRASHHNLQLDPETGYEIPTALEYEWAGLSIVPETPGTYAAKLRVEVGGHENPQGLVEKVDVLAEIPRVIKLAVNYVAGTKPYIYQWLNPAKLELTAPGSDAPTEVEGTLYNEATFISLVRPKIPLSSLSTRSTHVPLLQPPRIQPYPIAAPTLLDPRCRASLRQFAASFHSTTIREFRATPRRDGLPFLPLLGVLKASAAMELVRTAGRIVLTIIPVLMFKNAKTRRHLKHAALHGIPISEEKQDHILKKMRRRTLLFHALFLIPGILFWGTIFASLERTPLTGRWRLIILSPEEEDDIANQLAGPGWYSAVGEILSHDGPPQIIPPSDWRYAWVRDTLRRLETTIPVLIDEEHATKDWSSGGQGDIPLPPPAEYPLRPRPRAAEYLRMFSESMCNRTVSPVPHSIPGPPYSLLVVDKPDASNAFSYGFGPDGGGGIVVYSGFLDEILARAPPDISPTAPEQQTSFLSGLFGLGPTSGVPSHPVPTESQTAELAILLSHELAHLVLSHHLETLSSATIIIPGVMSMVADVVRVVIFPFTMFFGPFVNDAVAQLGKLGSGELEKVGDYCTSVKQEIEADVVSARLLAHAGYDARKAVTFWENRSANTDCSSTAERKPEYPSLSESFVHKITGSGHPVNEVRVNCLRDELIRWETERRAELARRVASAEDMQSHVNLASA</sequence>
<keyword evidence="9" id="KW-0482">Metalloprotease</keyword>
<evidence type="ECO:0000256" key="8">
    <source>
        <dbReference type="ARBA" id="ARBA00022833"/>
    </source>
</evidence>
<evidence type="ECO:0000256" key="6">
    <source>
        <dbReference type="ARBA" id="ARBA00022723"/>
    </source>
</evidence>
<feature type="domain" description="Svf1-like C-terminal" evidence="14">
    <location>
        <begin position="224"/>
        <end position="421"/>
    </location>
</feature>
<dbReference type="PANTHER" id="PTHR47107:SF1">
    <property type="entry name" value="CERAMIDE-BINDING PROTEIN SVF1-RELATED"/>
    <property type="match status" value="1"/>
</dbReference>
<dbReference type="Pfam" id="PF08622">
    <property type="entry name" value="Svf1"/>
    <property type="match status" value="1"/>
</dbReference>
<feature type="region of interest" description="Disordered" evidence="10">
    <location>
        <begin position="288"/>
        <end position="307"/>
    </location>
</feature>
<evidence type="ECO:0000259" key="14">
    <source>
        <dbReference type="Pfam" id="PF17187"/>
    </source>
</evidence>
<dbReference type="Proteomes" id="UP000815677">
    <property type="component" value="Unassembled WGS sequence"/>
</dbReference>
<comment type="similarity">
    <text evidence="3">Belongs to the SVF1 family.</text>
</comment>
<keyword evidence="11" id="KW-1133">Transmembrane helix</keyword>
<proteinExistence type="inferred from homology"/>
<dbReference type="InterPro" id="IPR033394">
    <property type="entry name" value="Svf1-like_C"/>
</dbReference>
<dbReference type="InterPro" id="IPR051385">
    <property type="entry name" value="Ceramide-binding_SVF1"/>
</dbReference>
<accession>A0ABQ0MBI7</accession>
<reference evidence="15" key="1">
    <citation type="submission" date="2014-09" db="EMBL/GenBank/DDBJ databases">
        <title>Genome sequence of the luminous mushroom Mycena chlorophos for searching fungal bioluminescence genes.</title>
        <authorList>
            <person name="Tanaka Y."/>
            <person name="Kasuga D."/>
            <person name="Oba Y."/>
            <person name="Hase S."/>
            <person name="Sato K."/>
            <person name="Oba Y."/>
            <person name="Sakakibara Y."/>
        </authorList>
    </citation>
    <scope>NUCLEOTIDE SEQUENCE</scope>
</reference>
<feature type="domain" description="Peptidase M48" evidence="12">
    <location>
        <begin position="709"/>
        <end position="950"/>
    </location>
</feature>
<evidence type="ECO:0000256" key="5">
    <source>
        <dbReference type="ARBA" id="ARBA00022670"/>
    </source>
</evidence>
<keyword evidence="6" id="KW-0479">Metal-binding</keyword>
<dbReference type="InterPro" id="IPR013931">
    <property type="entry name" value="Svf1-like_N"/>
</dbReference>
<dbReference type="Pfam" id="PF17187">
    <property type="entry name" value="Svf1_C"/>
    <property type="match status" value="1"/>
</dbReference>
<evidence type="ECO:0000256" key="10">
    <source>
        <dbReference type="SAM" id="MobiDB-lite"/>
    </source>
</evidence>